<proteinExistence type="predicted"/>
<sequence>MSKYKVRFTLTSGNLETAHSCDCQKWIRHLATNKVKMSDLQALFNGKFPAGKMFVLDMLEFLRKSDGVLDRFLIKRGGVQNDDLPSIDNDAVRQLLNNEFPDVVAEIANLEGTKRVIKRRPGTVDMSALKALAKK</sequence>
<reference evidence="1 2" key="1">
    <citation type="submission" date="2021-05" db="EMBL/GenBank/DDBJ databases">
        <title>The draft genome of Geobacter pelophilus DSM 12255.</title>
        <authorList>
            <person name="Xu Z."/>
            <person name="Masuda Y."/>
            <person name="Itoh H."/>
            <person name="Senoo K."/>
        </authorList>
    </citation>
    <scope>NUCLEOTIDE SEQUENCE [LARGE SCALE GENOMIC DNA]</scope>
    <source>
        <strain evidence="1 2">DSM 12255</strain>
    </source>
</reference>
<organism evidence="1 2">
    <name type="scientific">Geoanaerobacter pelophilus</name>
    <dbReference type="NCBI Taxonomy" id="60036"/>
    <lineage>
        <taxon>Bacteria</taxon>
        <taxon>Pseudomonadati</taxon>
        <taxon>Thermodesulfobacteriota</taxon>
        <taxon>Desulfuromonadia</taxon>
        <taxon>Geobacterales</taxon>
        <taxon>Geobacteraceae</taxon>
        <taxon>Geoanaerobacter</taxon>
    </lineage>
</organism>
<evidence type="ECO:0000313" key="1">
    <source>
        <dbReference type="EMBL" id="MBT0665284.1"/>
    </source>
</evidence>
<dbReference type="RefSeq" id="WP_214172056.1">
    <property type="nucleotide sequence ID" value="NZ_JAHCVJ010000005.1"/>
</dbReference>
<dbReference type="AlphaFoldDB" id="A0AAW4L2H0"/>
<gene>
    <name evidence="1" type="ORF">KI809_13335</name>
</gene>
<accession>A0AAW4L2H0</accession>
<comment type="caution">
    <text evidence="1">The sequence shown here is derived from an EMBL/GenBank/DDBJ whole genome shotgun (WGS) entry which is preliminary data.</text>
</comment>
<dbReference type="Proteomes" id="UP000811899">
    <property type="component" value="Unassembled WGS sequence"/>
</dbReference>
<dbReference type="EMBL" id="JAHCVJ010000005">
    <property type="protein sequence ID" value="MBT0665284.1"/>
    <property type="molecule type" value="Genomic_DNA"/>
</dbReference>
<evidence type="ECO:0000313" key="2">
    <source>
        <dbReference type="Proteomes" id="UP000811899"/>
    </source>
</evidence>
<name>A0AAW4L2H0_9BACT</name>
<protein>
    <submittedName>
        <fullName evidence="1">Uncharacterized protein</fullName>
    </submittedName>
</protein>
<keyword evidence="2" id="KW-1185">Reference proteome</keyword>